<evidence type="ECO:0008006" key="4">
    <source>
        <dbReference type="Google" id="ProtNLM"/>
    </source>
</evidence>
<reference evidence="3" key="1">
    <citation type="journal article" date="2019" name="Int. J. Syst. Evol. Microbiol.">
        <title>The Global Catalogue of Microorganisms (GCM) 10K type strain sequencing project: providing services to taxonomists for standard genome sequencing and annotation.</title>
        <authorList>
            <consortium name="The Broad Institute Genomics Platform"/>
            <consortium name="The Broad Institute Genome Sequencing Center for Infectious Disease"/>
            <person name="Wu L."/>
            <person name="Ma J."/>
        </authorList>
    </citation>
    <scope>NUCLEOTIDE SEQUENCE [LARGE SCALE GENOMIC DNA]</scope>
    <source>
        <strain evidence="3">JCM 18303</strain>
    </source>
</reference>
<evidence type="ECO:0000313" key="3">
    <source>
        <dbReference type="Proteomes" id="UP001428817"/>
    </source>
</evidence>
<comment type="caution">
    <text evidence="2">The sequence shown here is derived from an EMBL/GenBank/DDBJ whole genome shotgun (WGS) entry which is preliminary data.</text>
</comment>
<accession>A0ABP9QIY0</accession>
<protein>
    <recommendedName>
        <fullName evidence="4">Ig-like domain-containing protein</fullName>
    </recommendedName>
</protein>
<dbReference type="EMBL" id="BAABJP010000026">
    <property type="protein sequence ID" value="GAA5162683.1"/>
    <property type="molecule type" value="Genomic_DNA"/>
</dbReference>
<evidence type="ECO:0000313" key="2">
    <source>
        <dbReference type="EMBL" id="GAA5162683.1"/>
    </source>
</evidence>
<evidence type="ECO:0000256" key="1">
    <source>
        <dbReference type="SAM" id="MobiDB-lite"/>
    </source>
</evidence>
<organism evidence="2 3">
    <name type="scientific">Pseudonocardia eucalypti</name>
    <dbReference type="NCBI Taxonomy" id="648755"/>
    <lineage>
        <taxon>Bacteria</taxon>
        <taxon>Bacillati</taxon>
        <taxon>Actinomycetota</taxon>
        <taxon>Actinomycetes</taxon>
        <taxon>Pseudonocardiales</taxon>
        <taxon>Pseudonocardiaceae</taxon>
        <taxon>Pseudonocardia</taxon>
    </lineage>
</organism>
<proteinExistence type="predicted"/>
<keyword evidence="3" id="KW-1185">Reference proteome</keyword>
<sequence length="126" mass="12899">MTGADTTGPATVAGPTVHAAPPGPVTVIGFRAGLTDSPNVNVTWVGAADNDAPWAGELLCNLACAHAGVATPNTVSSAKATTSTARRMIMRLFLSEHGTCEQSPRRRIRFPGNANLQPNGPGPGRV</sequence>
<feature type="region of interest" description="Disordered" evidence="1">
    <location>
        <begin position="100"/>
        <end position="126"/>
    </location>
</feature>
<dbReference type="Proteomes" id="UP001428817">
    <property type="component" value="Unassembled WGS sequence"/>
</dbReference>
<gene>
    <name evidence="2" type="ORF">GCM10023321_48630</name>
</gene>
<name>A0ABP9QIY0_9PSEU</name>